<evidence type="ECO:0000256" key="5">
    <source>
        <dbReference type="ARBA" id="ARBA00022806"/>
    </source>
</evidence>
<dbReference type="InterPro" id="IPR041471">
    <property type="entry name" value="UvrB_inter"/>
</dbReference>
<dbReference type="InterPro" id="IPR005118">
    <property type="entry name" value="TRCF_C"/>
</dbReference>
<name>A0A7D3XL17_9BACT</name>
<evidence type="ECO:0000256" key="6">
    <source>
        <dbReference type="ARBA" id="ARBA00022840"/>
    </source>
</evidence>
<dbReference type="SMART" id="SM00490">
    <property type="entry name" value="HELICc"/>
    <property type="match status" value="1"/>
</dbReference>
<dbReference type="GO" id="GO:0005524">
    <property type="term" value="F:ATP binding"/>
    <property type="evidence" value="ECO:0007669"/>
    <property type="project" value="UniProtKB-UniRule"/>
</dbReference>
<evidence type="ECO:0000256" key="9">
    <source>
        <dbReference type="HAMAP-Rule" id="MF_00969"/>
    </source>
</evidence>
<dbReference type="KEGG" id="ttz:FHG85_02050"/>
<feature type="domain" description="Helicase C-terminal" evidence="11">
    <location>
        <begin position="744"/>
        <end position="898"/>
    </location>
</feature>
<dbReference type="InterPro" id="IPR004576">
    <property type="entry name" value="Mfd"/>
</dbReference>
<sequence length="1111" mass="126382">MSKVSILNEFLEELGSLPEIQELISDKSIFVKGIAGSSFAFTIASIFGRSSSPNIIVLNDKEEAAYLFSDINLLLGGENVYFFPSSYKRSVKYQQVLPEALIQRTDVYNLIRQMGEGKLLKSVIVTYTDALFEKIPTHETLKENTLVITKGERISTEFITEVLFEYGFERTDFVYEPGQFAIRGSIVDIFSFSSSVPYRIDFFGEEVESIRTFDVEDQLSKEILESASIIPNVQENSSEDKRLLTNELPASSMVWIKSPELVLERLKELHEAIKELPSNESASFASPSEIFESFNQHIIRYFGLGSPSKSIKTIEFNTSPQPAFSKNFELLADDIEQKNLNGYRVLLLSENTAQLDRLQKILSNIKPDLHYDTIGQSITEGFIDHTLRVCLYTDHQIFDRYHKYKLKHEFTNKDAISMQELVNLQPGDYVVHIDHGIGKFGGLVKTEVNGKIQEAIRLIYKDNDTLLVNIHNLHKISKYRGKDAEPPKVYKLGTGAWQKLKQRTKAKIKDIAKDLIALYAKRKAQKGFAFSADTYLQQELEASFIYEDTPDQLKATQAVKQDMEDERPMDRLVCGDVGFGKTEVAIRAAFKAVTDSKQVAVLVPTTILALQHYRTFSSRLKDFPCAVEFISRMKTASQQRQIREKLREGKIDILIGTHSILKEASNFKDLGLLIIDEEQKFGVAAKEKIRQFKLNVDTLTLTATPIPRTLQFSLLGARDLSIINTPPPNRYPIQTELHVFNTSIIKEAIEYEVSRGGQVFFVHNRVQNIQEVQNMLHKIVPKIRTTVAHGQMEPAKLEKIMVDFINGDYDVLISTAIIEAGLDIPNANTIIINNAHMFGLSDLHQLRGRVGRSNKKAFCYLLSQPLETLTPEARRRLKAIEEFSELGSGFSIAMQDLDIRGAGNLLGAEQSGFISEIGYETYQRILDEAIEELKVTEFKELFASNEKSTKSDKWVGSNIECQVETDLEVLIPDSYVSNTAERIRLYRELDNMKDETELERFKGELIDRFGQIPKPLNELMSVVKLRWVAVRLGIERLILKNGKVHAYFISNQLSPFYRSAIFERIIQYILKNSSSFTMKEGNEKLVLTIKDISEVNDAIQVFQKMYENVVD</sequence>
<dbReference type="SUPFAM" id="SSF141259">
    <property type="entry name" value="CarD-like"/>
    <property type="match status" value="1"/>
</dbReference>
<dbReference type="GO" id="GO:0000716">
    <property type="term" value="P:transcription-coupled nucleotide-excision repair, DNA damage recognition"/>
    <property type="evidence" value="ECO:0007669"/>
    <property type="project" value="UniProtKB-UniRule"/>
</dbReference>
<dbReference type="InterPro" id="IPR001650">
    <property type="entry name" value="Helicase_C-like"/>
</dbReference>
<comment type="similarity">
    <text evidence="9">In the C-terminal section; belongs to the helicase family. RecG subfamily.</text>
</comment>
<dbReference type="InterPro" id="IPR047112">
    <property type="entry name" value="RecG/Mfd"/>
</dbReference>
<organism evidence="12 13">
    <name type="scientific">Tenuifilum thalassicum</name>
    <dbReference type="NCBI Taxonomy" id="2590900"/>
    <lineage>
        <taxon>Bacteria</taxon>
        <taxon>Pseudomonadati</taxon>
        <taxon>Bacteroidota</taxon>
        <taxon>Bacteroidia</taxon>
        <taxon>Bacteroidales</taxon>
        <taxon>Tenuifilaceae</taxon>
        <taxon>Tenuifilum</taxon>
    </lineage>
</organism>
<evidence type="ECO:0000259" key="11">
    <source>
        <dbReference type="PROSITE" id="PS51194"/>
    </source>
</evidence>
<gene>
    <name evidence="9 12" type="primary">mfd</name>
    <name evidence="12" type="ORF">FHG85_02050</name>
</gene>
<dbReference type="PROSITE" id="PS51192">
    <property type="entry name" value="HELICASE_ATP_BIND_1"/>
    <property type="match status" value="1"/>
</dbReference>
<keyword evidence="3 9" id="KW-0227">DNA damage</keyword>
<evidence type="ECO:0000256" key="1">
    <source>
        <dbReference type="ARBA" id="ARBA00022490"/>
    </source>
</evidence>
<dbReference type="SMART" id="SM00487">
    <property type="entry name" value="DEXDc"/>
    <property type="match status" value="1"/>
</dbReference>
<evidence type="ECO:0000256" key="3">
    <source>
        <dbReference type="ARBA" id="ARBA00022763"/>
    </source>
</evidence>
<dbReference type="Pfam" id="PF02559">
    <property type="entry name" value="CarD_TRCF_RID"/>
    <property type="match status" value="1"/>
</dbReference>
<evidence type="ECO:0000256" key="8">
    <source>
        <dbReference type="ARBA" id="ARBA00023204"/>
    </source>
</evidence>
<dbReference type="InterPro" id="IPR011545">
    <property type="entry name" value="DEAD/DEAH_box_helicase_dom"/>
</dbReference>
<dbReference type="InterPro" id="IPR036101">
    <property type="entry name" value="CarD-like/TRCF_RID_sf"/>
</dbReference>
<evidence type="ECO:0000259" key="10">
    <source>
        <dbReference type="PROSITE" id="PS51192"/>
    </source>
</evidence>
<dbReference type="Proteomes" id="UP000500961">
    <property type="component" value="Chromosome"/>
</dbReference>
<comment type="subcellular location">
    <subcellularLocation>
        <location evidence="9">Cytoplasm</location>
    </subcellularLocation>
</comment>
<feature type="domain" description="Helicase ATP-binding" evidence="10">
    <location>
        <begin position="562"/>
        <end position="723"/>
    </location>
</feature>
<dbReference type="SUPFAM" id="SSF52540">
    <property type="entry name" value="P-loop containing nucleoside triphosphate hydrolases"/>
    <property type="match status" value="3"/>
</dbReference>
<keyword evidence="4 9" id="KW-0378">Hydrolase</keyword>
<evidence type="ECO:0000256" key="4">
    <source>
        <dbReference type="ARBA" id="ARBA00022801"/>
    </source>
</evidence>
<dbReference type="Gene3D" id="3.90.1150.50">
    <property type="entry name" value="Transcription-repair-coupling factor, D7 domain"/>
    <property type="match status" value="1"/>
</dbReference>
<dbReference type="PROSITE" id="PS51194">
    <property type="entry name" value="HELICASE_CTER"/>
    <property type="match status" value="1"/>
</dbReference>
<dbReference type="NCBIfam" id="TIGR00580">
    <property type="entry name" value="mfd"/>
    <property type="match status" value="1"/>
</dbReference>
<accession>A0A7D3XL17</accession>
<dbReference type="SMART" id="SM00982">
    <property type="entry name" value="TRCF"/>
    <property type="match status" value="1"/>
</dbReference>
<dbReference type="PANTHER" id="PTHR47964:SF1">
    <property type="entry name" value="ATP-DEPENDENT DNA HELICASE HOMOLOG RECG, CHLOROPLASTIC"/>
    <property type="match status" value="1"/>
</dbReference>
<reference evidence="12 13" key="1">
    <citation type="submission" date="2019-07" db="EMBL/GenBank/DDBJ databases">
        <title>Thalassofilum flectens gen. nov., sp. nov., a novel moderate thermophilic anaerobe from a shallow sea hot spring in Kunashir Island (Russia), representing a new family in the order Bacteroidales, and proposal of Thalassofilacea fam. nov.</title>
        <authorList>
            <person name="Kochetkova T.V."/>
            <person name="Podosokorskaya O.A."/>
            <person name="Novikov A."/>
            <person name="Elcheninov A.G."/>
            <person name="Toshchakov S.V."/>
            <person name="Kublanov I.V."/>
        </authorList>
    </citation>
    <scope>NUCLEOTIDE SEQUENCE [LARGE SCALE GENOMIC DNA]</scope>
    <source>
        <strain evidence="12 13">38-H</strain>
    </source>
</reference>
<dbReference type="EC" id="3.6.4.-" evidence="9"/>
<dbReference type="GO" id="GO:0016787">
    <property type="term" value="F:hydrolase activity"/>
    <property type="evidence" value="ECO:0007669"/>
    <property type="project" value="UniProtKB-KW"/>
</dbReference>
<keyword evidence="2 9" id="KW-0547">Nucleotide-binding</keyword>
<keyword evidence="5" id="KW-0347">Helicase</keyword>
<evidence type="ECO:0000313" key="13">
    <source>
        <dbReference type="Proteomes" id="UP000500961"/>
    </source>
</evidence>
<dbReference type="InterPro" id="IPR037235">
    <property type="entry name" value="TRCF-like_C_D7"/>
</dbReference>
<keyword evidence="1 9" id="KW-0963">Cytoplasm</keyword>
<dbReference type="InterPro" id="IPR014001">
    <property type="entry name" value="Helicase_ATP-bd"/>
</dbReference>
<dbReference type="GO" id="GO:0006355">
    <property type="term" value="P:regulation of DNA-templated transcription"/>
    <property type="evidence" value="ECO:0007669"/>
    <property type="project" value="UniProtKB-UniRule"/>
</dbReference>
<dbReference type="InterPro" id="IPR003711">
    <property type="entry name" value="CarD-like/TRCF_RID"/>
</dbReference>
<dbReference type="Gene3D" id="3.30.2060.10">
    <property type="entry name" value="Penicillin-binding protein 1b domain"/>
    <property type="match status" value="1"/>
</dbReference>
<evidence type="ECO:0000256" key="2">
    <source>
        <dbReference type="ARBA" id="ARBA00022741"/>
    </source>
</evidence>
<dbReference type="SUPFAM" id="SSF143517">
    <property type="entry name" value="TRCF domain-like"/>
    <property type="match status" value="1"/>
</dbReference>
<proteinExistence type="inferred from homology"/>
<comment type="similarity">
    <text evidence="9">In the N-terminal section; belongs to the UvrB family.</text>
</comment>
<keyword evidence="7 9" id="KW-0238">DNA-binding</keyword>
<dbReference type="CDD" id="cd17991">
    <property type="entry name" value="DEXHc_TRCF"/>
    <property type="match status" value="1"/>
</dbReference>
<dbReference type="Gene3D" id="2.40.10.170">
    <property type="match status" value="1"/>
</dbReference>
<dbReference type="RefSeq" id="WP_173072614.1">
    <property type="nucleotide sequence ID" value="NZ_CP041345.1"/>
</dbReference>
<evidence type="ECO:0000256" key="7">
    <source>
        <dbReference type="ARBA" id="ARBA00023125"/>
    </source>
</evidence>
<dbReference type="Pfam" id="PF00271">
    <property type="entry name" value="Helicase_C"/>
    <property type="match status" value="1"/>
</dbReference>
<dbReference type="GO" id="GO:0003678">
    <property type="term" value="F:DNA helicase activity"/>
    <property type="evidence" value="ECO:0007669"/>
    <property type="project" value="TreeGrafter"/>
</dbReference>
<comment type="function">
    <text evidence="9">Couples transcription and DNA repair by recognizing RNA polymerase (RNAP) stalled at DNA lesions. Mediates ATP-dependent release of RNAP and its truncated transcript from the DNA, and recruitment of nucleotide excision repair machinery to the damaged site.</text>
</comment>
<protein>
    <recommendedName>
        <fullName evidence="9">Transcription-repair-coupling factor</fullName>
        <shortName evidence="9">TRCF</shortName>
        <ecNumber evidence="9">3.6.4.-</ecNumber>
    </recommendedName>
</protein>
<keyword evidence="13" id="KW-1185">Reference proteome</keyword>
<dbReference type="Gene3D" id="3.40.50.300">
    <property type="entry name" value="P-loop containing nucleotide triphosphate hydrolases"/>
    <property type="match status" value="2"/>
</dbReference>
<dbReference type="GO" id="GO:0005737">
    <property type="term" value="C:cytoplasm"/>
    <property type="evidence" value="ECO:0007669"/>
    <property type="project" value="UniProtKB-SubCell"/>
</dbReference>
<dbReference type="Pfam" id="PF03461">
    <property type="entry name" value="TRCF"/>
    <property type="match status" value="1"/>
</dbReference>
<dbReference type="EMBL" id="CP041345">
    <property type="protein sequence ID" value="QKG79096.1"/>
    <property type="molecule type" value="Genomic_DNA"/>
</dbReference>
<evidence type="ECO:0000313" key="12">
    <source>
        <dbReference type="EMBL" id="QKG79096.1"/>
    </source>
</evidence>
<dbReference type="GO" id="GO:0003684">
    <property type="term" value="F:damaged DNA binding"/>
    <property type="evidence" value="ECO:0007669"/>
    <property type="project" value="InterPro"/>
</dbReference>
<dbReference type="HAMAP" id="MF_00969">
    <property type="entry name" value="TRCF"/>
    <property type="match status" value="1"/>
</dbReference>
<dbReference type="PANTHER" id="PTHR47964">
    <property type="entry name" value="ATP-DEPENDENT DNA HELICASE HOMOLOG RECG, CHLOROPLASTIC"/>
    <property type="match status" value="1"/>
</dbReference>
<keyword evidence="8 9" id="KW-0234">DNA repair</keyword>
<dbReference type="SMART" id="SM01058">
    <property type="entry name" value="CarD_TRCF"/>
    <property type="match status" value="1"/>
</dbReference>
<dbReference type="Pfam" id="PF00270">
    <property type="entry name" value="DEAD"/>
    <property type="match status" value="1"/>
</dbReference>
<dbReference type="InterPro" id="IPR027417">
    <property type="entry name" value="P-loop_NTPase"/>
</dbReference>
<dbReference type="AlphaFoldDB" id="A0A7D3XL17"/>
<dbReference type="Pfam" id="PF17757">
    <property type="entry name" value="UvrB_inter"/>
    <property type="match status" value="1"/>
</dbReference>
<keyword evidence="6 9" id="KW-0067">ATP-binding</keyword>